<evidence type="ECO:0000313" key="2">
    <source>
        <dbReference type="Proteomes" id="UP000268093"/>
    </source>
</evidence>
<accession>A0A433DBZ6</accession>
<gene>
    <name evidence="1" type="ORF">BC936DRAFT_144685</name>
</gene>
<sequence>MIYAGELIRLTWSTLIVQLNVPSQSTSTKPKASEISRRRAKRVDNDLIPWREDIFLNQRNVLETANPDVDTKNVLEWRCYLSNKYIHVIPLPQNLSAQKRLVVTVACESGYGDR</sequence>
<dbReference type="EMBL" id="RBNI01003451">
    <property type="protein sequence ID" value="RUP48350.1"/>
    <property type="molecule type" value="Genomic_DNA"/>
</dbReference>
<reference evidence="1 2" key="1">
    <citation type="journal article" date="2018" name="New Phytol.">
        <title>Phylogenomics of Endogonaceae and evolution of mycorrhizas within Mucoromycota.</title>
        <authorList>
            <person name="Chang Y."/>
            <person name="Desiro A."/>
            <person name="Na H."/>
            <person name="Sandor L."/>
            <person name="Lipzen A."/>
            <person name="Clum A."/>
            <person name="Barry K."/>
            <person name="Grigoriev I.V."/>
            <person name="Martin F.M."/>
            <person name="Stajich J.E."/>
            <person name="Smith M.E."/>
            <person name="Bonito G."/>
            <person name="Spatafora J.W."/>
        </authorList>
    </citation>
    <scope>NUCLEOTIDE SEQUENCE [LARGE SCALE GENOMIC DNA]</scope>
    <source>
        <strain evidence="1 2">GMNB39</strain>
    </source>
</reference>
<comment type="caution">
    <text evidence="1">The sequence shown here is derived from an EMBL/GenBank/DDBJ whole genome shotgun (WGS) entry which is preliminary data.</text>
</comment>
<name>A0A433DBZ6_9FUNG</name>
<proteinExistence type="predicted"/>
<keyword evidence="2" id="KW-1185">Reference proteome</keyword>
<protein>
    <submittedName>
        <fullName evidence="1">Uncharacterized protein</fullName>
    </submittedName>
</protein>
<evidence type="ECO:0000313" key="1">
    <source>
        <dbReference type="EMBL" id="RUP48350.1"/>
    </source>
</evidence>
<dbReference type="Proteomes" id="UP000268093">
    <property type="component" value="Unassembled WGS sequence"/>
</dbReference>
<dbReference type="AlphaFoldDB" id="A0A433DBZ6"/>
<organism evidence="1 2">
    <name type="scientific">Jimgerdemannia flammicorona</name>
    <dbReference type="NCBI Taxonomy" id="994334"/>
    <lineage>
        <taxon>Eukaryota</taxon>
        <taxon>Fungi</taxon>
        <taxon>Fungi incertae sedis</taxon>
        <taxon>Mucoromycota</taxon>
        <taxon>Mucoromycotina</taxon>
        <taxon>Endogonomycetes</taxon>
        <taxon>Endogonales</taxon>
        <taxon>Endogonaceae</taxon>
        <taxon>Jimgerdemannia</taxon>
    </lineage>
</organism>